<comment type="caution">
    <text evidence="1">The sequence shown here is derived from an EMBL/GenBank/DDBJ whole genome shotgun (WGS) entry which is preliminary data.</text>
</comment>
<reference evidence="2" key="1">
    <citation type="submission" date="2023-07" db="EMBL/GenBank/DDBJ databases">
        <title>Whole genome shotgun sequence of Streptomyces nojiriensis NBRC 13794.</title>
        <authorList>
            <person name="Komaki H."/>
            <person name="Tamura T."/>
        </authorList>
    </citation>
    <scope>NUCLEOTIDE SEQUENCE [LARGE SCALE GENOMIC DNA]</scope>
    <source>
        <strain evidence="2">NBRC 13794</strain>
    </source>
</reference>
<evidence type="ECO:0008006" key="3">
    <source>
        <dbReference type="Google" id="ProtNLM"/>
    </source>
</evidence>
<accession>A0ABQ3SST7</accession>
<gene>
    <name evidence="1" type="ORF">Snoj_51340</name>
</gene>
<name>A0ABQ3SST7_9ACTN</name>
<dbReference type="Proteomes" id="UP000613974">
    <property type="component" value="Unassembled WGS sequence"/>
</dbReference>
<evidence type="ECO:0000313" key="1">
    <source>
        <dbReference type="EMBL" id="GHI71216.1"/>
    </source>
</evidence>
<sequence>MPGLVELRRRERAVFDWHAVEETIGTALPSDFKALTEWYPAFELDDFLGLSAPLPGEEGRRARGWARELEGEGPELRPAELASTVLMLWGDSKEGDDFFWSVLGDDPDHWPVTIGSRNSAWWHYEGGMVQFLAELCDGTLDPWALPPVKPELTGWGVAGGGWHTTV</sequence>
<dbReference type="EMBL" id="BNEC01000005">
    <property type="protein sequence ID" value="GHI71216.1"/>
    <property type="molecule type" value="Genomic_DNA"/>
</dbReference>
<organism evidence="1 2">
    <name type="scientific">Streptomyces nojiriensis</name>
    <dbReference type="NCBI Taxonomy" id="66374"/>
    <lineage>
        <taxon>Bacteria</taxon>
        <taxon>Bacillati</taxon>
        <taxon>Actinomycetota</taxon>
        <taxon>Actinomycetes</taxon>
        <taxon>Kitasatosporales</taxon>
        <taxon>Streptomycetaceae</taxon>
        <taxon>Streptomyces</taxon>
    </lineage>
</organism>
<keyword evidence="2" id="KW-1185">Reference proteome</keyword>
<evidence type="ECO:0000313" key="2">
    <source>
        <dbReference type="Proteomes" id="UP000613974"/>
    </source>
</evidence>
<proteinExistence type="predicted"/>
<protein>
    <recommendedName>
        <fullName evidence="3">SMI1/KNR4 family protein</fullName>
    </recommendedName>
</protein>